<comment type="caution">
    <text evidence="2">The sequence shown here is derived from an EMBL/GenBank/DDBJ whole genome shotgun (WGS) entry which is preliminary data.</text>
</comment>
<proteinExistence type="predicted"/>
<dbReference type="Proteomes" id="UP000034349">
    <property type="component" value="Unassembled WGS sequence"/>
</dbReference>
<feature type="region of interest" description="Disordered" evidence="1">
    <location>
        <begin position="39"/>
        <end position="60"/>
    </location>
</feature>
<reference evidence="2 3" key="1">
    <citation type="journal article" date="2015" name="Nature">
        <title>rRNA introns, odd ribosomes, and small enigmatic genomes across a large radiation of phyla.</title>
        <authorList>
            <person name="Brown C.T."/>
            <person name="Hug L.A."/>
            <person name="Thomas B.C."/>
            <person name="Sharon I."/>
            <person name="Castelle C.J."/>
            <person name="Singh A."/>
            <person name="Wilkins M.J."/>
            <person name="Williams K.H."/>
            <person name="Banfield J.F."/>
        </authorList>
    </citation>
    <scope>NUCLEOTIDE SEQUENCE [LARGE SCALE GENOMIC DNA]</scope>
</reference>
<name>A0A0G0BX64_9BACT</name>
<evidence type="ECO:0000313" key="2">
    <source>
        <dbReference type="EMBL" id="KKP35692.1"/>
    </source>
</evidence>
<protein>
    <submittedName>
        <fullName evidence="2">Uncharacterized protein</fullName>
    </submittedName>
</protein>
<feature type="non-terminal residue" evidence="2">
    <location>
        <position position="1"/>
    </location>
</feature>
<dbReference type="AlphaFoldDB" id="A0A0G0BX64"/>
<gene>
    <name evidence="2" type="ORF">UR23_C0026G0006</name>
</gene>
<organism evidence="2 3">
    <name type="scientific">Candidatus Roizmanbacteria bacterium GW2011_GWA2_32_13</name>
    <dbReference type="NCBI Taxonomy" id="1618475"/>
    <lineage>
        <taxon>Bacteria</taxon>
        <taxon>Candidatus Roizmaniibacteriota</taxon>
    </lineage>
</organism>
<dbReference type="EMBL" id="LBOK01000026">
    <property type="protein sequence ID" value="KKP35692.1"/>
    <property type="molecule type" value="Genomic_DNA"/>
</dbReference>
<accession>A0A0G0BX64</accession>
<evidence type="ECO:0000256" key="1">
    <source>
        <dbReference type="SAM" id="MobiDB-lite"/>
    </source>
</evidence>
<feature type="compositionally biased region" description="Low complexity" evidence="1">
    <location>
        <begin position="39"/>
        <end position="50"/>
    </location>
</feature>
<evidence type="ECO:0000313" key="3">
    <source>
        <dbReference type="Proteomes" id="UP000034349"/>
    </source>
</evidence>
<sequence length="99" mass="11442">YPERTCPEFHRRSRSVGGLIVWLVDWLVENLKFPSVQTVQVSPSSQTISPDRQRSHSPQPTYLKLVMSQKRKRSVAIVEKILGCYLSRIFDKISSNQII</sequence>